<feature type="domain" description="C-type lectin" evidence="6">
    <location>
        <begin position="1790"/>
        <end position="1915"/>
    </location>
</feature>
<keyword evidence="3" id="KW-1133">Transmembrane helix</keyword>
<name>A0AAV2HWD8_LYMST</name>
<feature type="compositionally biased region" description="Low complexity" evidence="2">
    <location>
        <begin position="2384"/>
        <end position="2403"/>
    </location>
</feature>
<dbReference type="Pfam" id="PF00754">
    <property type="entry name" value="F5_F8_type_C"/>
    <property type="match status" value="3"/>
</dbReference>
<dbReference type="PROSITE" id="PS51212">
    <property type="entry name" value="WSC"/>
    <property type="match status" value="1"/>
</dbReference>
<dbReference type="SUPFAM" id="SSF56436">
    <property type="entry name" value="C-type lectin-like"/>
    <property type="match status" value="12"/>
</dbReference>
<feature type="domain" description="C-type lectin" evidence="6">
    <location>
        <begin position="1486"/>
        <end position="1601"/>
    </location>
</feature>
<feature type="domain" description="C-type lectin" evidence="6">
    <location>
        <begin position="2101"/>
        <end position="2214"/>
    </location>
</feature>
<dbReference type="InterPro" id="IPR050111">
    <property type="entry name" value="C-type_lectin/snaclec_domain"/>
</dbReference>
<dbReference type="PANTHER" id="PTHR22803">
    <property type="entry name" value="MANNOSE, PHOSPHOLIPASE, LECTIN RECEPTOR RELATED"/>
    <property type="match status" value="1"/>
</dbReference>
<dbReference type="PROSITE" id="PS01285">
    <property type="entry name" value="FA58C_1"/>
    <property type="match status" value="1"/>
</dbReference>
<feature type="domain" description="C-type lectin" evidence="6">
    <location>
        <begin position="1943"/>
        <end position="2073"/>
    </location>
</feature>
<dbReference type="SMART" id="SM00034">
    <property type="entry name" value="CLECT"/>
    <property type="match status" value="12"/>
</dbReference>
<dbReference type="InterPro" id="IPR008979">
    <property type="entry name" value="Galactose-bd-like_sf"/>
</dbReference>
<keyword evidence="1" id="KW-1015">Disulfide bond</keyword>
<dbReference type="Gene3D" id="2.60.120.260">
    <property type="entry name" value="Galactose-binding domain-like"/>
    <property type="match status" value="3"/>
</dbReference>
<evidence type="ECO:0000313" key="9">
    <source>
        <dbReference type="Proteomes" id="UP001497497"/>
    </source>
</evidence>
<dbReference type="InterPro" id="IPR002889">
    <property type="entry name" value="WSC_carb-bd"/>
</dbReference>
<keyword evidence="4" id="KW-0732">Signal</keyword>
<dbReference type="EMBL" id="CAXITT010000279">
    <property type="protein sequence ID" value="CAL1537953.1"/>
    <property type="molecule type" value="Genomic_DNA"/>
</dbReference>
<feature type="domain" description="WSC" evidence="7">
    <location>
        <begin position="1240"/>
        <end position="1333"/>
    </location>
</feature>
<dbReference type="InterPro" id="IPR016187">
    <property type="entry name" value="CTDL_fold"/>
</dbReference>
<feature type="domain" description="C-type lectin" evidence="6">
    <location>
        <begin position="602"/>
        <end position="725"/>
    </location>
</feature>
<dbReference type="Gene3D" id="3.10.100.10">
    <property type="entry name" value="Mannose-Binding Protein A, subunit A"/>
    <property type="match status" value="12"/>
</dbReference>
<feature type="domain" description="C-type lectin" evidence="6">
    <location>
        <begin position="450"/>
        <end position="572"/>
    </location>
</feature>
<dbReference type="PROSITE" id="PS00615">
    <property type="entry name" value="C_TYPE_LECTIN_1"/>
    <property type="match status" value="3"/>
</dbReference>
<feature type="transmembrane region" description="Helical" evidence="3">
    <location>
        <begin position="2433"/>
        <end position="2456"/>
    </location>
</feature>
<dbReference type="InterPro" id="IPR000421">
    <property type="entry name" value="FA58C"/>
</dbReference>
<feature type="region of interest" description="Disordered" evidence="2">
    <location>
        <begin position="2384"/>
        <end position="2425"/>
    </location>
</feature>
<evidence type="ECO:0000256" key="3">
    <source>
        <dbReference type="SAM" id="Phobius"/>
    </source>
</evidence>
<sequence length="2544" mass="281978">MKDLLIVLIVVFWFSPALTVCPSGWARRGSSCYYIFPEKLNRSEAGNVCAAHSSTLLSFKDEAEWNFLTSLVQAANLDADSWTNLVYTSGVWTWEDMTKYTELYRWQTPNTPGVNYEKYVPVPDADHTSAKISLNGAALFLLVDTNTTALHPFCKRDSDARDLCDTSQDWVRMHSDCYKIFPPMTWADAVATCQSANADLLAPINGIDLAGVASYLVAGNASLWVDATDTGSIGMFFTSNKKRVTFLPWLNYSSGGVYALNPNNTCVVAVFSNSSFNGYITMPCGVEQPFTCNRPPGTCPLGWYQDGIDCYELHIRPEEKLTWPMAVDYCSRRGSEMAQYAVTTRAKTTLNKELLENDIYLAWIGFSGTGPYFRYIGNDVMHDEIIEYDTTNVTGTNSRCGATDYSPQRTLNLGIYCYTPHNFICATILTNNVIEVVPDSVHCDPGWIYYIDYCYKIETLPLPYDDAQSACKRENATLFVINNENDQSMFSTSPFLTAGLENYWIGVKYDINQNKYVLEESTLQPNVMNFDPKQQYSPVDGPCVYVTTGSLATFIGAWSQDICSAQHKYVCQKAGVQVPITPASSLSSWSPRCGVGWVFSAVTNMCYFISGYTWIPWQDANVNCQSLQGQLLSISGKEEQLVIEVLLKSREYSDVELPLWIGAKDMWDGHGWGWSDNKPFRYMHWGEAEPQYDSDAGNNCGFMPVAKRFEWEARPCTDRLGYICKKPATPEHNEVIPTPATSKNCNDPEALISGASSLQFSSSFTASSYKDELHRPQDCRMLPLNTKLFCQGLEVGKEDCQQSRAWSPANDTQEEWLAIRFPSTVTIEQISLKGEDSPDKYVTKFKLQYKYDDVSPWYWVIDSNRNVKIFDGVTDPDTPTIIVMIGELQAQSIKIWPVEWSFGIAIQIELMGCYEDLCKPEYAMSGPLIADDEQITASSSQTGHGPVNARLQPVQENQQLSYWIPSDSDSNPWIQLDLGQIKLIRGLTIQGDSTVNNYVTKFKLQFSQTDINGFVNYTEQDAVPKEFDGVTSNKLPVTVYLMSSVEARIIRILVTGKNLLAALKFDVLVCSPGCQPEAMLANKTNYKLTASDSQTYHPPERSRLNTPRVGDLSDGWKPIHDNLPDSSYIMVDLGTVLQIKAVATQGSASEGSWVKSYYLAFSIDGQTFRRYGGNVTHFSNFQESTVYNDSVLYNGNFDGSTVVKNELSPPVNARFVQLWPHGFHKSIALRWELYTCPESVDEPIGCYADHAEDPDLPYVPLQDKYASIWPSACVAHCSRQGFFYAGLENQTKCSCGNDYGLYGPSETCLTLCNDPYSNYVCGGPSANLIYNTGLGPTSMVCGPGWLPFRASCYQLVYIQLSWSDAVSTCDNMGGYLVDIADQEENFFVTSLLDDYLNTSWIGLNDQKTSATFEWSTGKEVKYTSWGVHQPMLNKGAHSVTIFKDGSWSTALNDNSYVSVCESHKTPSNKPLDQRQDPGCPQGWFAYGDKCIQLNRLKNTWHDAKSLCELDGSTLLHVNFSQENAFLSTLLVRQDDNYWIDVWDKNSSGLYQHDAGNSDVYFTNWGISKPDSTGRCVNVGSGPQAGLWFNDPCELKSRFICEQPLNVSMPPTLQPPATTPQPSVLCSSGWLSFGDSWCYQINGNSTTPNLSWHEASQDCQQKGANLASFHSDVTFNALTLKLRNLGSNSVNFWIGLNNLDQSSGFKWTDASIMNFVRWGDGQPRLNQVDDLCGEILMASGKIGLQTCSQLKGWICGAPKGKALVVVTPVVYPKPEAGAGACQTIADTWLKYKGYCYHVSDGQGGADGALTWRESRQWCDKHSGDLASINSLEENLFLQGLLTYGIRSESVWIGLNELDRESGYSWSDGSPLGSWVLNWNVNEPNDENGYEACGEILVRNGKWNDQHCAKRQGFICKQPVPGTNITRPIPVKRPDGNCPPKFFKFGQKCFRVMGLGKGFNKLSWSDAYTACRNMKVAGSVNYTVDLASVASQVENAFIMTLLVNDREPVWVGLRRRSNGNFMWSDNEDLTFEGWNKGEPNMAPGDESCVYMFGSSNAAGKWNDVSCNEPAAYVCQGYTDPNLPAIFIPPSPNCDLKHGYGVRYGTSCLKANNISYSISEAQMSCSMDGAKLMYVLDAYDMAQIMVLTQGFPGGVWTGLRDQQSPGHYTWDSGYPVTYTRWVHHQPIDLPGWGCIFINNDGLFSNGPCSDLKPFMCRYDDAPPTVPTIPPGGNCANSDFTMQGNACYLLVLNQTFSYNMAASDCLNRGATLASIHDSSLQLNLTDNQVIWIGLKESIHEGFSWEDGSPLEFTQWASGQPAWSGKAEVEEGCVTTTKYGNWMNRLCEDKYGYLCQAPKVFVTNQVTLPPVSVTQSGLTVVTTTAATAASTPPVPITTPQTPSPSKTTLGPSNIGSTIAPPTTLGGQASGSSGISGGAVAGIVLGVLAAVIIVVIVAVITARRHNVFKSSFLRHEASKVKNFENSLYEATHKDTLTKLDDEGDTVNIVGLESRGHNFSVSYTARDHTHFVSHRDDIQTPYVNFEDDHTA</sequence>
<feature type="compositionally biased region" description="Polar residues" evidence="2">
    <location>
        <begin position="2404"/>
        <end position="2421"/>
    </location>
</feature>
<dbReference type="SMART" id="SM00321">
    <property type="entry name" value="WSC"/>
    <property type="match status" value="1"/>
</dbReference>
<dbReference type="SMART" id="SM00231">
    <property type="entry name" value="FA58C"/>
    <property type="match status" value="2"/>
</dbReference>
<feature type="domain" description="C-type lectin" evidence="6">
    <location>
        <begin position="28"/>
        <end position="112"/>
    </location>
</feature>
<evidence type="ECO:0000256" key="4">
    <source>
        <dbReference type="SAM" id="SignalP"/>
    </source>
</evidence>
<protein>
    <submittedName>
        <fullName evidence="8">Uncharacterized protein</fullName>
    </submittedName>
</protein>
<proteinExistence type="predicted"/>
<feature type="domain" description="F5/8 type C" evidence="5">
    <location>
        <begin position="745"/>
        <end position="913"/>
    </location>
</feature>
<dbReference type="InterPro" id="IPR016186">
    <property type="entry name" value="C-type_lectin-like/link_sf"/>
</dbReference>
<feature type="domain" description="C-type lectin" evidence="6">
    <location>
        <begin position="1348"/>
        <end position="1461"/>
    </location>
</feature>
<keyword evidence="3" id="KW-0812">Transmembrane</keyword>
<dbReference type="SUPFAM" id="SSF49785">
    <property type="entry name" value="Galactose-binding domain-like"/>
    <property type="match status" value="3"/>
</dbReference>
<feature type="signal peptide" evidence="4">
    <location>
        <begin position="1"/>
        <end position="19"/>
    </location>
</feature>
<keyword evidence="3" id="KW-0472">Membrane</keyword>
<comment type="caution">
    <text evidence="8">The sequence shown here is derived from an EMBL/GenBank/DDBJ whole genome shotgun (WGS) entry which is preliminary data.</text>
</comment>
<keyword evidence="9" id="KW-1185">Reference proteome</keyword>
<dbReference type="PROSITE" id="PS50041">
    <property type="entry name" value="C_TYPE_LECTIN_2"/>
    <property type="match status" value="11"/>
</dbReference>
<evidence type="ECO:0000256" key="1">
    <source>
        <dbReference type="ARBA" id="ARBA00023157"/>
    </source>
</evidence>
<feature type="domain" description="C-type lectin" evidence="6">
    <location>
        <begin position="1633"/>
        <end position="1755"/>
    </location>
</feature>
<gene>
    <name evidence="8" type="ORF">GSLYS_00011783001</name>
</gene>
<dbReference type="CDD" id="cd00057">
    <property type="entry name" value="FA58C"/>
    <property type="match status" value="2"/>
</dbReference>
<feature type="domain" description="C-type lectin" evidence="6">
    <location>
        <begin position="2239"/>
        <end position="2351"/>
    </location>
</feature>
<feature type="domain" description="C-type lectin" evidence="6">
    <location>
        <begin position="173"/>
        <end position="293"/>
    </location>
</feature>
<feature type="chain" id="PRO_5043841967" evidence="4">
    <location>
        <begin position="20"/>
        <end position="2544"/>
    </location>
</feature>
<evidence type="ECO:0000313" key="8">
    <source>
        <dbReference type="EMBL" id="CAL1537953.1"/>
    </source>
</evidence>
<dbReference type="PROSITE" id="PS50022">
    <property type="entry name" value="FA58C_3"/>
    <property type="match status" value="3"/>
</dbReference>
<feature type="domain" description="F5/8 type C" evidence="5">
    <location>
        <begin position="917"/>
        <end position="1070"/>
    </location>
</feature>
<organism evidence="8 9">
    <name type="scientific">Lymnaea stagnalis</name>
    <name type="common">Great pond snail</name>
    <name type="synonym">Helix stagnalis</name>
    <dbReference type="NCBI Taxonomy" id="6523"/>
    <lineage>
        <taxon>Eukaryota</taxon>
        <taxon>Metazoa</taxon>
        <taxon>Spiralia</taxon>
        <taxon>Lophotrochozoa</taxon>
        <taxon>Mollusca</taxon>
        <taxon>Gastropoda</taxon>
        <taxon>Heterobranchia</taxon>
        <taxon>Euthyneura</taxon>
        <taxon>Panpulmonata</taxon>
        <taxon>Hygrophila</taxon>
        <taxon>Lymnaeoidea</taxon>
        <taxon>Lymnaeidae</taxon>
        <taxon>Lymnaea</taxon>
    </lineage>
</organism>
<dbReference type="CDD" id="cd00037">
    <property type="entry name" value="CLECT"/>
    <property type="match status" value="12"/>
</dbReference>
<dbReference type="InterPro" id="IPR018378">
    <property type="entry name" value="C-type_lectin_CS"/>
</dbReference>
<feature type="domain" description="F5/8 type C" evidence="5">
    <location>
        <begin position="1074"/>
        <end position="1236"/>
    </location>
</feature>
<accession>A0AAV2HWD8</accession>
<dbReference type="Proteomes" id="UP001497497">
    <property type="component" value="Unassembled WGS sequence"/>
</dbReference>
<dbReference type="Pfam" id="PF00059">
    <property type="entry name" value="Lectin_C"/>
    <property type="match status" value="11"/>
</dbReference>
<evidence type="ECO:0000259" key="6">
    <source>
        <dbReference type="PROSITE" id="PS50041"/>
    </source>
</evidence>
<evidence type="ECO:0000259" key="7">
    <source>
        <dbReference type="PROSITE" id="PS51212"/>
    </source>
</evidence>
<evidence type="ECO:0000259" key="5">
    <source>
        <dbReference type="PROSITE" id="PS50022"/>
    </source>
</evidence>
<reference evidence="8 9" key="1">
    <citation type="submission" date="2024-04" db="EMBL/GenBank/DDBJ databases">
        <authorList>
            <consortium name="Genoscope - CEA"/>
            <person name="William W."/>
        </authorList>
    </citation>
    <scope>NUCLEOTIDE SEQUENCE [LARGE SCALE GENOMIC DNA]</scope>
</reference>
<dbReference type="InterPro" id="IPR001304">
    <property type="entry name" value="C-type_lectin-like"/>
</dbReference>
<dbReference type="Pfam" id="PF01822">
    <property type="entry name" value="WSC"/>
    <property type="match status" value="1"/>
</dbReference>
<evidence type="ECO:0000256" key="2">
    <source>
        <dbReference type="SAM" id="MobiDB-lite"/>
    </source>
</evidence>